<dbReference type="STRING" id="118168.MC7420_2804"/>
<dbReference type="RefSeq" id="WP_006105968.1">
    <property type="nucleotide sequence ID" value="NZ_DS989875.1"/>
</dbReference>
<dbReference type="EMBL" id="DS989875">
    <property type="protein sequence ID" value="EDX71243.1"/>
    <property type="molecule type" value="Genomic_DNA"/>
</dbReference>
<dbReference type="Proteomes" id="UP000003835">
    <property type="component" value="Unassembled WGS sequence"/>
</dbReference>
<proteinExistence type="predicted"/>
<evidence type="ECO:0000313" key="2">
    <source>
        <dbReference type="Proteomes" id="UP000003835"/>
    </source>
</evidence>
<reference evidence="1 2" key="1">
    <citation type="submission" date="2008-07" db="EMBL/GenBank/DDBJ databases">
        <authorList>
            <person name="Tandeau de Marsac N."/>
            <person name="Ferriera S."/>
            <person name="Johnson J."/>
            <person name="Kravitz S."/>
            <person name="Beeson K."/>
            <person name="Sutton G."/>
            <person name="Rogers Y.-H."/>
            <person name="Friedman R."/>
            <person name="Frazier M."/>
            <person name="Venter J.C."/>
        </authorList>
    </citation>
    <scope>NUCLEOTIDE SEQUENCE [LARGE SCALE GENOMIC DNA]</scope>
    <source>
        <strain evidence="1 2">PCC 7420</strain>
    </source>
</reference>
<dbReference type="HOGENOM" id="CLU_3097669_0_0_3"/>
<name>B4W3K2_9CYAN</name>
<accession>B4W3K2</accession>
<evidence type="ECO:0000313" key="1">
    <source>
        <dbReference type="EMBL" id="EDX71243.1"/>
    </source>
</evidence>
<protein>
    <submittedName>
        <fullName evidence="1">Uncharacterized protein</fullName>
    </submittedName>
</protein>
<dbReference type="AlphaFoldDB" id="B4W3K2"/>
<keyword evidence="2" id="KW-1185">Reference proteome</keyword>
<gene>
    <name evidence="1" type="ORF">MC7420_2804</name>
</gene>
<organism evidence="1 2">
    <name type="scientific">Coleofasciculus chthonoplastes PCC 7420</name>
    <dbReference type="NCBI Taxonomy" id="118168"/>
    <lineage>
        <taxon>Bacteria</taxon>
        <taxon>Bacillati</taxon>
        <taxon>Cyanobacteriota</taxon>
        <taxon>Cyanophyceae</taxon>
        <taxon>Coleofasciculales</taxon>
        <taxon>Coleofasciculaceae</taxon>
        <taxon>Coleofasciculus</taxon>
    </lineage>
</organism>
<sequence length="51" mass="5640">MARLYNDAESPNRCVYCYNWAVKTAATQTKPACAGFHTPSFSSFCQAKFVG</sequence>